<keyword evidence="2" id="KW-1185">Reference proteome</keyword>
<accession>A0A821R7G9</accession>
<gene>
    <name evidence="1" type="ORF">UJA718_LOCUS42851</name>
</gene>
<dbReference type="Proteomes" id="UP000663873">
    <property type="component" value="Unassembled WGS sequence"/>
</dbReference>
<proteinExistence type="predicted"/>
<dbReference type="AlphaFoldDB" id="A0A821R7G9"/>
<sequence length="35" mass="3506">ATAVPTHHHFMSTTSIAAGAPLTAATFAHTVDGKS</sequence>
<evidence type="ECO:0000313" key="1">
    <source>
        <dbReference type="EMBL" id="CAF4836546.1"/>
    </source>
</evidence>
<feature type="non-terminal residue" evidence="1">
    <location>
        <position position="1"/>
    </location>
</feature>
<name>A0A821R7G9_9BILA</name>
<dbReference type="EMBL" id="CAJOBP010056831">
    <property type="protein sequence ID" value="CAF4836546.1"/>
    <property type="molecule type" value="Genomic_DNA"/>
</dbReference>
<comment type="caution">
    <text evidence="1">The sequence shown here is derived from an EMBL/GenBank/DDBJ whole genome shotgun (WGS) entry which is preliminary data.</text>
</comment>
<evidence type="ECO:0000313" key="2">
    <source>
        <dbReference type="Proteomes" id="UP000663873"/>
    </source>
</evidence>
<protein>
    <submittedName>
        <fullName evidence="1">Uncharacterized protein</fullName>
    </submittedName>
</protein>
<reference evidence="1" key="1">
    <citation type="submission" date="2021-02" db="EMBL/GenBank/DDBJ databases">
        <authorList>
            <person name="Nowell W R."/>
        </authorList>
    </citation>
    <scope>NUCLEOTIDE SEQUENCE</scope>
</reference>
<organism evidence="1 2">
    <name type="scientific">Rotaria socialis</name>
    <dbReference type="NCBI Taxonomy" id="392032"/>
    <lineage>
        <taxon>Eukaryota</taxon>
        <taxon>Metazoa</taxon>
        <taxon>Spiralia</taxon>
        <taxon>Gnathifera</taxon>
        <taxon>Rotifera</taxon>
        <taxon>Eurotatoria</taxon>
        <taxon>Bdelloidea</taxon>
        <taxon>Philodinida</taxon>
        <taxon>Philodinidae</taxon>
        <taxon>Rotaria</taxon>
    </lineage>
</organism>